<organism evidence="11 12">
    <name type="scientific">Aphanomyces astaci</name>
    <name type="common">Crayfish plague agent</name>
    <dbReference type="NCBI Taxonomy" id="112090"/>
    <lineage>
        <taxon>Eukaryota</taxon>
        <taxon>Sar</taxon>
        <taxon>Stramenopiles</taxon>
        <taxon>Oomycota</taxon>
        <taxon>Saprolegniomycetes</taxon>
        <taxon>Saprolegniales</taxon>
        <taxon>Verrucalvaceae</taxon>
        <taxon>Aphanomyces</taxon>
    </lineage>
</organism>
<evidence type="ECO:0000256" key="3">
    <source>
        <dbReference type="ARBA" id="ARBA00022618"/>
    </source>
</evidence>
<dbReference type="InterPro" id="IPR019987">
    <property type="entry name" value="GTP-bd_ribosome_bio_YsxC"/>
</dbReference>
<comment type="similarity">
    <text evidence="2">Belongs to the TRAFAC class TrmE-Era-EngA-EngB-Septin-like GTPase superfamily. EngB GTPase family.</text>
</comment>
<evidence type="ECO:0000313" key="12">
    <source>
        <dbReference type="Proteomes" id="UP000286510"/>
    </source>
</evidence>
<accession>A0A418E5J2</accession>
<evidence type="ECO:0000256" key="4">
    <source>
        <dbReference type="ARBA" id="ARBA00022723"/>
    </source>
</evidence>
<dbReference type="VEuPathDB" id="FungiDB:H257_00153"/>
<sequence>VLRTTIVLCRPIEFEAMAKRTSGKGFQVLRSLIKDVEVPPPLKPHEEALVKKIFASSVSQRMKSLSSSERAEDLPAWDGPEIAFAGRSNVGKSTLINALTSSTIMKTSKTPGRTQQLHFISVGGRAGTRPDLSLVDMPGFGFANAPKSMVDDFHRLVGRYIKHRTNANLKRGTVERISIRRGITSVDTDFMEFLENLGTTFQLVFTKVDTLNASGVDKTLMSAQDCIHNFMMMHPITHLVSSKDNIGMRELRNEIVSVSGLIYGHTKAQRRAIRESLDDLKDPTQEDKP</sequence>
<keyword evidence="7" id="KW-0342">GTP-binding</keyword>
<dbReference type="PANTHER" id="PTHR11649">
    <property type="entry name" value="MSS1/TRME-RELATED GTP-BINDING PROTEIN"/>
    <property type="match status" value="1"/>
</dbReference>
<keyword evidence="9" id="KW-0131">Cell cycle</keyword>
<dbReference type="GO" id="GO:0046872">
    <property type="term" value="F:metal ion binding"/>
    <property type="evidence" value="ECO:0007669"/>
    <property type="project" value="UniProtKB-KW"/>
</dbReference>
<dbReference type="InterPro" id="IPR030393">
    <property type="entry name" value="G_ENGB_dom"/>
</dbReference>
<dbReference type="Proteomes" id="UP000286510">
    <property type="component" value="Unassembled WGS sequence"/>
</dbReference>
<dbReference type="CDD" id="cd01876">
    <property type="entry name" value="YihA_EngB"/>
    <property type="match status" value="1"/>
</dbReference>
<dbReference type="EMBL" id="QUTF01016584">
    <property type="protein sequence ID" value="RHZ06371.1"/>
    <property type="molecule type" value="Genomic_DNA"/>
</dbReference>
<evidence type="ECO:0000256" key="9">
    <source>
        <dbReference type="ARBA" id="ARBA00023306"/>
    </source>
</evidence>
<gene>
    <name evidence="11" type="ORF">DYB26_016534</name>
</gene>
<dbReference type="NCBIfam" id="TIGR03598">
    <property type="entry name" value="GTPase_YsxC"/>
    <property type="match status" value="1"/>
</dbReference>
<evidence type="ECO:0000256" key="5">
    <source>
        <dbReference type="ARBA" id="ARBA00022741"/>
    </source>
</evidence>
<dbReference type="Gene3D" id="3.40.50.300">
    <property type="entry name" value="P-loop containing nucleotide triphosphate hydrolases"/>
    <property type="match status" value="1"/>
</dbReference>
<dbReference type="InterPro" id="IPR027417">
    <property type="entry name" value="P-loop_NTPase"/>
</dbReference>
<name>A0A418E5J2_APHAT</name>
<evidence type="ECO:0000259" key="10">
    <source>
        <dbReference type="PROSITE" id="PS51706"/>
    </source>
</evidence>
<dbReference type="Pfam" id="PF01926">
    <property type="entry name" value="MMR_HSR1"/>
    <property type="match status" value="1"/>
</dbReference>
<evidence type="ECO:0000256" key="8">
    <source>
        <dbReference type="ARBA" id="ARBA00023210"/>
    </source>
</evidence>
<dbReference type="GO" id="GO:0051301">
    <property type="term" value="P:cell division"/>
    <property type="evidence" value="ECO:0007669"/>
    <property type="project" value="UniProtKB-KW"/>
</dbReference>
<evidence type="ECO:0000256" key="1">
    <source>
        <dbReference type="ARBA" id="ARBA00001946"/>
    </source>
</evidence>
<comment type="caution">
    <text evidence="11">The sequence shown here is derived from an EMBL/GenBank/DDBJ whole genome shotgun (WGS) entry which is preliminary data.</text>
</comment>
<dbReference type="PANTHER" id="PTHR11649:SF13">
    <property type="entry name" value="ENGB-TYPE G DOMAIN-CONTAINING PROTEIN"/>
    <property type="match status" value="1"/>
</dbReference>
<dbReference type="InterPro" id="IPR006073">
    <property type="entry name" value="GTP-bd"/>
</dbReference>
<keyword evidence="3" id="KW-0132">Cell division</keyword>
<evidence type="ECO:0000313" key="11">
    <source>
        <dbReference type="EMBL" id="RHZ06371.1"/>
    </source>
</evidence>
<keyword evidence="6" id="KW-0460">Magnesium</keyword>
<evidence type="ECO:0000256" key="6">
    <source>
        <dbReference type="ARBA" id="ARBA00022842"/>
    </source>
</evidence>
<feature type="non-terminal residue" evidence="11">
    <location>
        <position position="1"/>
    </location>
</feature>
<dbReference type="AlphaFoldDB" id="A0A418E5J2"/>
<reference evidence="11 12" key="1">
    <citation type="submission" date="2018-08" db="EMBL/GenBank/DDBJ databases">
        <title>Aphanomyces genome sequencing and annotation.</title>
        <authorList>
            <person name="Minardi D."/>
            <person name="Oidtmann B."/>
            <person name="Van Der Giezen M."/>
            <person name="Studholme D.J."/>
        </authorList>
    </citation>
    <scope>NUCLEOTIDE SEQUENCE [LARGE SCALE GENOMIC DNA]</scope>
    <source>
        <strain evidence="11 12">FDL457</strain>
    </source>
</reference>
<proteinExistence type="inferred from homology"/>
<dbReference type="GO" id="GO:0005525">
    <property type="term" value="F:GTP binding"/>
    <property type="evidence" value="ECO:0007669"/>
    <property type="project" value="UniProtKB-KW"/>
</dbReference>
<protein>
    <recommendedName>
        <fullName evidence="10">EngB-type G domain-containing protein</fullName>
    </recommendedName>
</protein>
<dbReference type="SUPFAM" id="SSF52540">
    <property type="entry name" value="P-loop containing nucleoside triphosphate hydrolases"/>
    <property type="match status" value="1"/>
</dbReference>
<feature type="domain" description="EngB-type G" evidence="10">
    <location>
        <begin position="78"/>
        <end position="261"/>
    </location>
</feature>
<keyword evidence="5" id="KW-0547">Nucleotide-binding</keyword>
<dbReference type="PROSITE" id="PS51706">
    <property type="entry name" value="G_ENGB"/>
    <property type="match status" value="1"/>
</dbReference>
<keyword evidence="4" id="KW-0479">Metal-binding</keyword>
<dbReference type="HAMAP" id="MF_00321">
    <property type="entry name" value="GTPase_EngB"/>
    <property type="match status" value="1"/>
</dbReference>
<keyword evidence="8" id="KW-0717">Septation</keyword>
<evidence type="ECO:0000256" key="7">
    <source>
        <dbReference type="ARBA" id="ARBA00023134"/>
    </source>
</evidence>
<evidence type="ECO:0000256" key="2">
    <source>
        <dbReference type="ARBA" id="ARBA00009638"/>
    </source>
</evidence>
<comment type="cofactor">
    <cofactor evidence="1">
        <name>Mg(2+)</name>
        <dbReference type="ChEBI" id="CHEBI:18420"/>
    </cofactor>
</comment>